<accession>A0ABS4NM38</accession>
<gene>
    <name evidence="2" type="ORF">J2Z70_001269</name>
</gene>
<name>A0ABS4NM38_9BACL</name>
<dbReference type="RefSeq" id="WP_209870532.1">
    <property type="nucleotide sequence ID" value="NZ_JAGGLV010000003.1"/>
</dbReference>
<evidence type="ECO:0000313" key="2">
    <source>
        <dbReference type="EMBL" id="MBP2111128.1"/>
    </source>
</evidence>
<dbReference type="Pfam" id="PF00550">
    <property type="entry name" value="PP-binding"/>
    <property type="match status" value="1"/>
</dbReference>
<proteinExistence type="predicted"/>
<evidence type="ECO:0000259" key="1">
    <source>
        <dbReference type="PROSITE" id="PS50075"/>
    </source>
</evidence>
<dbReference type="Proteomes" id="UP000773462">
    <property type="component" value="Unassembled WGS sequence"/>
</dbReference>
<sequence>MDITFETIHSALLEALDVAVLPSLADRNRDLTEVGLDSIGFIRFIVTLEAELGVEIPEEYILLARMNTLNKVMQVLSTVK</sequence>
<dbReference type="InterPro" id="IPR036736">
    <property type="entry name" value="ACP-like_sf"/>
</dbReference>
<organism evidence="2 3">
    <name type="scientific">Paenibacillus silagei</name>
    <dbReference type="NCBI Taxonomy" id="1670801"/>
    <lineage>
        <taxon>Bacteria</taxon>
        <taxon>Bacillati</taxon>
        <taxon>Bacillota</taxon>
        <taxon>Bacilli</taxon>
        <taxon>Bacillales</taxon>
        <taxon>Paenibacillaceae</taxon>
        <taxon>Paenibacillus</taxon>
    </lineage>
</organism>
<feature type="domain" description="Carrier" evidence="1">
    <location>
        <begin position="2"/>
        <end position="80"/>
    </location>
</feature>
<protein>
    <submittedName>
        <fullName evidence="2">Acyl carrier protein</fullName>
    </submittedName>
</protein>
<dbReference type="SUPFAM" id="SSF47336">
    <property type="entry name" value="ACP-like"/>
    <property type="match status" value="1"/>
</dbReference>
<evidence type="ECO:0000313" key="3">
    <source>
        <dbReference type="Proteomes" id="UP000773462"/>
    </source>
</evidence>
<reference evidence="2 3" key="1">
    <citation type="submission" date="2021-03" db="EMBL/GenBank/DDBJ databases">
        <title>Genomic Encyclopedia of Type Strains, Phase IV (KMG-IV): sequencing the most valuable type-strain genomes for metagenomic binning, comparative biology and taxonomic classification.</title>
        <authorList>
            <person name="Goeker M."/>
        </authorList>
    </citation>
    <scope>NUCLEOTIDE SEQUENCE [LARGE SCALE GENOMIC DNA]</scope>
    <source>
        <strain evidence="2 3">DSM 101953</strain>
    </source>
</reference>
<keyword evidence="3" id="KW-1185">Reference proteome</keyword>
<dbReference type="EMBL" id="JAGGLV010000003">
    <property type="protein sequence ID" value="MBP2111128.1"/>
    <property type="molecule type" value="Genomic_DNA"/>
</dbReference>
<dbReference type="Gene3D" id="1.10.1200.10">
    <property type="entry name" value="ACP-like"/>
    <property type="match status" value="1"/>
</dbReference>
<dbReference type="PROSITE" id="PS50075">
    <property type="entry name" value="CARRIER"/>
    <property type="match status" value="1"/>
</dbReference>
<comment type="caution">
    <text evidence="2">The sequence shown here is derived from an EMBL/GenBank/DDBJ whole genome shotgun (WGS) entry which is preliminary data.</text>
</comment>
<dbReference type="InterPro" id="IPR009081">
    <property type="entry name" value="PP-bd_ACP"/>
</dbReference>